<accession>A0A0G4HTV7</accession>
<dbReference type="VEuPathDB" id="CryptoDB:Cvel_1359"/>
<gene>
    <name evidence="2" type="ORF">Cvel_1359</name>
</gene>
<sequence length="302" mass="33743">MTGRVLKRLFFVFLLHLLAGSNAFDPPHRLIVSGGQIPHERCHRKKRLRLERRHFPSRGGRDTSVVPAFFRLPWGPPTPTESLEETPGSEGWARRMLLDSDLSEESFDMDGLNEAAEVLRTVGSEKKKALEKSMSEGARNKWDGVWQVAHAPHIRKLSKLLLCKLGPVEYSISQKGSQISSYCLYQSPFIGRGWLAAAGGLVREKPGGAGEETVTVVFDSFRWEPLKDRPTILRPGDGKKMKSLVDVVVQKLGELTFFENLSLFPVRFLDDRLCLFDFEAVSLPIVAKRAPSSLTETVSGSV</sequence>
<organism evidence="2">
    <name type="scientific">Chromera velia CCMP2878</name>
    <dbReference type="NCBI Taxonomy" id="1169474"/>
    <lineage>
        <taxon>Eukaryota</taxon>
        <taxon>Sar</taxon>
        <taxon>Alveolata</taxon>
        <taxon>Colpodellida</taxon>
        <taxon>Chromeraceae</taxon>
        <taxon>Chromera</taxon>
    </lineage>
</organism>
<name>A0A0G4HTV7_9ALVE</name>
<dbReference type="EMBL" id="CDMZ01003827">
    <property type="protein sequence ID" value="CEM47753.1"/>
    <property type="molecule type" value="Genomic_DNA"/>
</dbReference>
<proteinExistence type="predicted"/>
<keyword evidence="1" id="KW-0732">Signal</keyword>
<protein>
    <recommendedName>
        <fullName evidence="3">Plastid lipid-associated protein/fibrillin conserved domain-containing protein</fullName>
    </recommendedName>
</protein>
<evidence type="ECO:0000313" key="2">
    <source>
        <dbReference type="EMBL" id="CEM47753.1"/>
    </source>
</evidence>
<reference evidence="2" key="1">
    <citation type="submission" date="2014-11" db="EMBL/GenBank/DDBJ databases">
        <authorList>
            <person name="Otto D Thomas"/>
            <person name="Naeem Raeece"/>
        </authorList>
    </citation>
    <scope>NUCLEOTIDE SEQUENCE</scope>
</reference>
<evidence type="ECO:0000256" key="1">
    <source>
        <dbReference type="SAM" id="SignalP"/>
    </source>
</evidence>
<dbReference type="AlphaFoldDB" id="A0A0G4HTV7"/>
<feature type="chain" id="PRO_5005191963" description="Plastid lipid-associated protein/fibrillin conserved domain-containing protein" evidence="1">
    <location>
        <begin position="24"/>
        <end position="302"/>
    </location>
</feature>
<feature type="signal peptide" evidence="1">
    <location>
        <begin position="1"/>
        <end position="23"/>
    </location>
</feature>
<evidence type="ECO:0008006" key="3">
    <source>
        <dbReference type="Google" id="ProtNLM"/>
    </source>
</evidence>